<proteinExistence type="predicted"/>
<dbReference type="OrthoDB" id="26949at2157"/>
<sequence>MTLVVLGPATEDIIIKNGMKESKVGGATFFQAFVYEALNIDYLAIVNLSNLDIIDKFPDKNKVIALLKEDTHFFINEYPNEDNLDLRVQLSNFANIPIFVDELKPILDKIDKIDAFVINPLNQYDFPRETMDYLKNFKVPIYLSIQGFLRKKDSLENDDGYNGILLDKNSNIQAIVNDTSGIFLDENEFDIMFEDNDFSSCNVGEIIVTNGSKGSRIISNINDNEIIIEPVEQKYIVDSTGCGDTYMAAYISKKLEAKSSLEAGNFASLIASEKLSSDGPYKKL</sequence>
<organism evidence="2 3">
    <name type="scientific">Methanobrevibacter woesei</name>
    <dbReference type="NCBI Taxonomy" id="190976"/>
    <lineage>
        <taxon>Archaea</taxon>
        <taxon>Methanobacteriati</taxon>
        <taxon>Methanobacteriota</taxon>
        <taxon>Methanomada group</taxon>
        <taxon>Methanobacteria</taxon>
        <taxon>Methanobacteriales</taxon>
        <taxon>Methanobacteriaceae</taxon>
        <taxon>Methanobrevibacter</taxon>
    </lineage>
</organism>
<dbReference type="Proteomes" id="UP000245577">
    <property type="component" value="Unassembled WGS sequence"/>
</dbReference>
<dbReference type="GO" id="GO:0016301">
    <property type="term" value="F:kinase activity"/>
    <property type="evidence" value="ECO:0007669"/>
    <property type="project" value="UniProtKB-KW"/>
</dbReference>
<dbReference type="Gene3D" id="3.40.1190.20">
    <property type="match status" value="1"/>
</dbReference>
<dbReference type="RefSeq" id="WP_116668949.1">
    <property type="nucleotide sequence ID" value="NZ_MZGU01000002.1"/>
</dbReference>
<dbReference type="EMBL" id="MZGU01000002">
    <property type="protein sequence ID" value="PWB87001.1"/>
    <property type="molecule type" value="Genomic_DNA"/>
</dbReference>
<evidence type="ECO:0000259" key="1">
    <source>
        <dbReference type="Pfam" id="PF00294"/>
    </source>
</evidence>
<accession>A0A2U1S986</accession>
<dbReference type="AlphaFoldDB" id="A0A2U1S986"/>
<protein>
    <submittedName>
        <fullName evidence="2">PfkB family carbohydrate kinase</fullName>
    </submittedName>
</protein>
<keyword evidence="3" id="KW-1185">Reference proteome</keyword>
<gene>
    <name evidence="2" type="ORF">MBBWO_01150</name>
</gene>
<dbReference type="InterPro" id="IPR029056">
    <property type="entry name" value="Ribokinase-like"/>
</dbReference>
<keyword evidence="2" id="KW-0418">Kinase</keyword>
<reference evidence="2 3" key="1">
    <citation type="submission" date="2017-03" db="EMBL/GenBank/DDBJ databases">
        <title>Genome sequence of Methanobrevibacter wosei.</title>
        <authorList>
            <person name="Poehlein A."/>
            <person name="Seedorf H."/>
            <person name="Daniel R."/>
        </authorList>
    </citation>
    <scope>NUCLEOTIDE SEQUENCE [LARGE SCALE GENOMIC DNA]</scope>
    <source>
        <strain evidence="2 3">DSM 11979</strain>
    </source>
</reference>
<feature type="domain" description="Carbohydrate kinase PfkB" evidence="1">
    <location>
        <begin position="171"/>
        <end position="281"/>
    </location>
</feature>
<evidence type="ECO:0000313" key="2">
    <source>
        <dbReference type="EMBL" id="PWB87001.1"/>
    </source>
</evidence>
<comment type="caution">
    <text evidence="2">The sequence shown here is derived from an EMBL/GenBank/DDBJ whole genome shotgun (WGS) entry which is preliminary data.</text>
</comment>
<dbReference type="SUPFAM" id="SSF53613">
    <property type="entry name" value="Ribokinase-like"/>
    <property type="match status" value="1"/>
</dbReference>
<dbReference type="InterPro" id="IPR011611">
    <property type="entry name" value="PfkB_dom"/>
</dbReference>
<name>A0A2U1S986_9EURY</name>
<keyword evidence="2" id="KW-0808">Transferase</keyword>
<dbReference type="Pfam" id="PF00294">
    <property type="entry name" value="PfkB"/>
    <property type="match status" value="1"/>
</dbReference>
<evidence type="ECO:0000313" key="3">
    <source>
        <dbReference type="Proteomes" id="UP000245577"/>
    </source>
</evidence>